<dbReference type="CDD" id="cd03801">
    <property type="entry name" value="GT4_PimA-like"/>
    <property type="match status" value="1"/>
</dbReference>
<dbReference type="STRING" id="1121884.SAMN02745131_01760"/>
<accession>A0A1M4YUP6</accession>
<dbReference type="RefSeq" id="WP_072834968.1">
    <property type="nucleotide sequence ID" value="NZ_FQUU01000006.1"/>
</dbReference>
<feature type="domain" description="Glycosyl transferase family 1" evidence="2">
    <location>
        <begin position="215"/>
        <end position="357"/>
    </location>
</feature>
<feature type="domain" description="Glycosyltransferase subfamily 4-like N-terminal" evidence="3">
    <location>
        <begin position="79"/>
        <end position="204"/>
    </location>
</feature>
<dbReference type="Pfam" id="PF13439">
    <property type="entry name" value="Glyco_transf_4"/>
    <property type="match status" value="1"/>
</dbReference>
<sequence length="392" mass="45462">MKKNEPYILWLPSWYPSKIEPYNGDFIQRHAKAASLFNNIHVIYIIKDSTGIITKTVSKENYELGQLQETLIYYYITPGKFKLLQSFKSIKKYVSLYLRAIKEVIQKDGKPQLIHLYIAYKAGLLALYTHYRYKIPYVISEQWTIYLKEARPNFWNFPVYKQTLIKKIFAKASDVMVVSNYLGSYLHNTFQIPKPILIPNVVDANVFRYALPEIQNLNRFVHISNLNYQKNPEDIIKAFALVKEKGYKFELDIIGPESMELKGLVNYYKMTEHIHFHNEMPQTKLVNFIQGSKGLILFSRYETFGCVVIEANACGVPVIASDIPVLHENIEEGVNGIFATSGDPVDLASKIVQVIEGIPLYDQEQLSIYTLQKYSLENAGRQFHNWYNQNLN</sequence>
<dbReference type="GO" id="GO:0016757">
    <property type="term" value="F:glycosyltransferase activity"/>
    <property type="evidence" value="ECO:0007669"/>
    <property type="project" value="InterPro"/>
</dbReference>
<keyword evidence="1 4" id="KW-0808">Transferase</keyword>
<dbReference type="InterPro" id="IPR001296">
    <property type="entry name" value="Glyco_trans_1"/>
</dbReference>
<keyword evidence="5" id="KW-1185">Reference proteome</keyword>
<organism evidence="4 5">
    <name type="scientific">Flavisolibacter ginsengisoli DSM 18119</name>
    <dbReference type="NCBI Taxonomy" id="1121884"/>
    <lineage>
        <taxon>Bacteria</taxon>
        <taxon>Pseudomonadati</taxon>
        <taxon>Bacteroidota</taxon>
        <taxon>Chitinophagia</taxon>
        <taxon>Chitinophagales</taxon>
        <taxon>Chitinophagaceae</taxon>
        <taxon>Flavisolibacter</taxon>
    </lineage>
</organism>
<dbReference type="SUPFAM" id="SSF53756">
    <property type="entry name" value="UDP-Glycosyltransferase/glycogen phosphorylase"/>
    <property type="match status" value="1"/>
</dbReference>
<dbReference type="InterPro" id="IPR028098">
    <property type="entry name" value="Glyco_trans_4-like_N"/>
</dbReference>
<dbReference type="EMBL" id="FQUU01000006">
    <property type="protein sequence ID" value="SHF09212.1"/>
    <property type="molecule type" value="Genomic_DNA"/>
</dbReference>
<dbReference type="Proteomes" id="UP000184048">
    <property type="component" value="Unassembled WGS sequence"/>
</dbReference>
<evidence type="ECO:0000259" key="3">
    <source>
        <dbReference type="Pfam" id="PF13439"/>
    </source>
</evidence>
<proteinExistence type="predicted"/>
<dbReference type="AlphaFoldDB" id="A0A1M4YUP6"/>
<dbReference type="OrthoDB" id="9795068at2"/>
<protein>
    <submittedName>
        <fullName evidence="4">Glycosyltransferase involved in cell wall bisynthesis</fullName>
    </submittedName>
</protein>
<dbReference type="Gene3D" id="3.40.50.2000">
    <property type="entry name" value="Glycogen Phosphorylase B"/>
    <property type="match status" value="2"/>
</dbReference>
<dbReference type="GO" id="GO:0009103">
    <property type="term" value="P:lipopolysaccharide biosynthetic process"/>
    <property type="evidence" value="ECO:0007669"/>
    <property type="project" value="TreeGrafter"/>
</dbReference>
<evidence type="ECO:0000313" key="5">
    <source>
        <dbReference type="Proteomes" id="UP000184048"/>
    </source>
</evidence>
<dbReference type="Pfam" id="PF00534">
    <property type="entry name" value="Glycos_transf_1"/>
    <property type="match status" value="1"/>
</dbReference>
<evidence type="ECO:0000256" key="1">
    <source>
        <dbReference type="ARBA" id="ARBA00022679"/>
    </source>
</evidence>
<name>A0A1M4YUP6_9BACT</name>
<dbReference type="PANTHER" id="PTHR46401">
    <property type="entry name" value="GLYCOSYLTRANSFERASE WBBK-RELATED"/>
    <property type="match status" value="1"/>
</dbReference>
<reference evidence="4 5" key="1">
    <citation type="submission" date="2016-11" db="EMBL/GenBank/DDBJ databases">
        <authorList>
            <person name="Jaros S."/>
            <person name="Januszkiewicz K."/>
            <person name="Wedrychowicz H."/>
        </authorList>
    </citation>
    <scope>NUCLEOTIDE SEQUENCE [LARGE SCALE GENOMIC DNA]</scope>
    <source>
        <strain evidence="4 5">DSM 18119</strain>
    </source>
</reference>
<gene>
    <name evidence="4" type="ORF">SAMN02745131_01760</name>
</gene>
<dbReference type="PANTHER" id="PTHR46401:SF2">
    <property type="entry name" value="GLYCOSYLTRANSFERASE WBBK-RELATED"/>
    <property type="match status" value="1"/>
</dbReference>
<evidence type="ECO:0000313" key="4">
    <source>
        <dbReference type="EMBL" id="SHF09212.1"/>
    </source>
</evidence>
<evidence type="ECO:0000259" key="2">
    <source>
        <dbReference type="Pfam" id="PF00534"/>
    </source>
</evidence>